<reference evidence="1" key="1">
    <citation type="submission" date="2023-06" db="EMBL/GenBank/DDBJ databases">
        <title>Genomic of Agaribacillus aureum.</title>
        <authorList>
            <person name="Wang G."/>
        </authorList>
    </citation>
    <scope>NUCLEOTIDE SEQUENCE</scope>
    <source>
        <strain evidence="1">BMA12</strain>
    </source>
</reference>
<gene>
    <name evidence="1" type="ORF">QQ020_33140</name>
</gene>
<evidence type="ECO:0000313" key="2">
    <source>
        <dbReference type="Proteomes" id="UP001172083"/>
    </source>
</evidence>
<dbReference type="EMBL" id="JAUJEB010000012">
    <property type="protein sequence ID" value="MDN5216964.1"/>
    <property type="molecule type" value="Genomic_DNA"/>
</dbReference>
<proteinExistence type="predicted"/>
<comment type="caution">
    <text evidence="1">The sequence shown here is derived from an EMBL/GenBank/DDBJ whole genome shotgun (WGS) entry which is preliminary data.</text>
</comment>
<keyword evidence="2" id="KW-1185">Reference proteome</keyword>
<dbReference type="Proteomes" id="UP001172083">
    <property type="component" value="Unassembled WGS sequence"/>
</dbReference>
<organism evidence="1 2">
    <name type="scientific">Agaribacillus aureus</name>
    <dbReference type="NCBI Taxonomy" id="3051825"/>
    <lineage>
        <taxon>Bacteria</taxon>
        <taxon>Pseudomonadati</taxon>
        <taxon>Bacteroidota</taxon>
        <taxon>Cytophagia</taxon>
        <taxon>Cytophagales</taxon>
        <taxon>Splendidivirgaceae</taxon>
        <taxon>Agaribacillus</taxon>
    </lineage>
</organism>
<protein>
    <submittedName>
        <fullName evidence="1">Uncharacterized protein</fullName>
    </submittedName>
</protein>
<accession>A0ABT8LGN3</accession>
<evidence type="ECO:0000313" key="1">
    <source>
        <dbReference type="EMBL" id="MDN5216964.1"/>
    </source>
</evidence>
<dbReference type="RefSeq" id="WP_346762302.1">
    <property type="nucleotide sequence ID" value="NZ_JAUJEB010000012.1"/>
</dbReference>
<name>A0ABT8LGN3_9BACT</name>
<sequence>MVQVPKTSGFGNKAHLSRNSKKLEGMPQFVLLSSVYTPLFAGCLPLPQRSVVRGAGFVGHSQGITSQPTHRATALFVMTMGG</sequence>